<reference evidence="1" key="1">
    <citation type="submission" date="2007-03" db="EMBL/GenBank/DDBJ databases">
        <title>Annotation of Culex pipiens quinquefasciatus.</title>
        <authorList>
            <consortium name="The Broad Institute Genome Sequencing Platform"/>
            <person name="Atkinson P.W."/>
            <person name="Hemingway J."/>
            <person name="Christensen B.M."/>
            <person name="Higgs S."/>
            <person name="Kodira C."/>
            <person name="Hannick L."/>
            <person name="Megy K."/>
            <person name="O'Leary S."/>
            <person name="Pearson M."/>
            <person name="Haas B.J."/>
            <person name="Mauceli E."/>
            <person name="Wortman J.R."/>
            <person name="Lee N.H."/>
            <person name="Guigo R."/>
            <person name="Stanke M."/>
            <person name="Alvarado L."/>
            <person name="Amedeo P."/>
            <person name="Antoine C.H."/>
            <person name="Arensburger P."/>
            <person name="Bidwell S.L."/>
            <person name="Crawford M."/>
            <person name="Camaro F."/>
            <person name="Devon K."/>
            <person name="Engels R."/>
            <person name="Hammond M."/>
            <person name="Howarth C."/>
            <person name="Koehrsen M."/>
            <person name="Lawson D."/>
            <person name="Montgomery P."/>
            <person name="Nene V."/>
            <person name="Nusbaum C."/>
            <person name="Puiu D."/>
            <person name="Romero-Severson J."/>
            <person name="Severson D.W."/>
            <person name="Shumway M."/>
            <person name="Sisk P."/>
            <person name="Stolte C."/>
            <person name="Zeng Q."/>
            <person name="Eisenstadt E."/>
            <person name="Fraser-Liggett C."/>
            <person name="Strausberg R."/>
            <person name="Galagan J."/>
            <person name="Birren B."/>
            <person name="Collins F.H."/>
        </authorList>
    </citation>
    <scope>NUCLEOTIDE SEQUENCE [LARGE SCALE GENOMIC DNA]</scope>
    <source>
        <strain evidence="1">JHB</strain>
    </source>
</reference>
<keyword evidence="3" id="KW-1185">Reference proteome</keyword>
<dbReference type="Gene3D" id="1.20.58.240">
    <property type="entry name" value="STAT, domain 1"/>
    <property type="match status" value="1"/>
</dbReference>
<sequence>MVDGSEENMTVNDEVVINQVEINIEKDDGDLFWKQAGREFGHDVDFERGAGRVQQASTLVVFRNAHEMELTCADIMLLCDLFYLPFEHGSKALQLLAEFH</sequence>
<dbReference type="EnsemblMetazoa" id="CPIJ019954-RA">
    <property type="protein sequence ID" value="CPIJ019954-PA"/>
    <property type="gene ID" value="CPIJ019954"/>
</dbReference>
<gene>
    <name evidence="2" type="primary">6054410</name>
    <name evidence="1" type="ORF">CpipJ_CPIJ019954</name>
</gene>
<dbReference type="VEuPathDB" id="VectorBase:CQUJHB016629"/>
<organism>
    <name type="scientific">Culex quinquefasciatus</name>
    <name type="common">Southern house mosquito</name>
    <name type="synonym">Culex pungens</name>
    <dbReference type="NCBI Taxonomy" id="7176"/>
    <lineage>
        <taxon>Eukaryota</taxon>
        <taxon>Metazoa</taxon>
        <taxon>Ecdysozoa</taxon>
        <taxon>Arthropoda</taxon>
        <taxon>Hexapoda</taxon>
        <taxon>Insecta</taxon>
        <taxon>Pterygota</taxon>
        <taxon>Neoptera</taxon>
        <taxon>Endopterygota</taxon>
        <taxon>Diptera</taxon>
        <taxon>Nematocera</taxon>
        <taxon>Culicoidea</taxon>
        <taxon>Culicidae</taxon>
        <taxon>Culicinae</taxon>
        <taxon>Culicini</taxon>
        <taxon>Culex</taxon>
        <taxon>Culex</taxon>
    </lineage>
</organism>
<proteinExistence type="predicted"/>
<evidence type="ECO:0000313" key="1">
    <source>
        <dbReference type="EMBL" id="EDS33095.1"/>
    </source>
</evidence>
<dbReference type="EMBL" id="DS234167">
    <property type="protein sequence ID" value="EDS33095.1"/>
    <property type="molecule type" value="Genomic_DNA"/>
</dbReference>
<name>B0XL05_CULQU</name>
<dbReference type="InParanoid" id="B0XL05"/>
<dbReference type="AlphaFoldDB" id="B0XL05"/>
<accession>B0XL05</accession>
<reference evidence="2" key="2">
    <citation type="submission" date="2021-02" db="UniProtKB">
        <authorList>
            <consortium name="EnsemblMetazoa"/>
        </authorList>
    </citation>
    <scope>IDENTIFICATION</scope>
    <source>
        <strain evidence="2">JHB</strain>
    </source>
</reference>
<dbReference type="Proteomes" id="UP000002320">
    <property type="component" value="Unassembled WGS sequence"/>
</dbReference>
<evidence type="ECO:0000313" key="3">
    <source>
        <dbReference type="Proteomes" id="UP000002320"/>
    </source>
</evidence>
<dbReference type="HOGENOM" id="CLU_2308752_0_0_1"/>
<evidence type="ECO:0000313" key="2">
    <source>
        <dbReference type="EnsemblMetazoa" id="CPIJ019954-PA"/>
    </source>
</evidence>
<dbReference type="OrthoDB" id="9975416at2759"/>
<dbReference type="KEGG" id="cqu:CpipJ_CPIJ019954"/>
<protein>
    <submittedName>
        <fullName evidence="1 2">Uncharacterized protein</fullName>
    </submittedName>
</protein>
<dbReference type="VEuPathDB" id="VectorBase:CPIJ019954"/>